<dbReference type="PANTHER" id="PTHR28259:SF1">
    <property type="entry name" value="FLUORIDE EXPORT PROTEIN 1-RELATED"/>
    <property type="match status" value="1"/>
</dbReference>
<evidence type="ECO:0000256" key="8">
    <source>
        <dbReference type="ARBA" id="ARBA00023136"/>
    </source>
</evidence>
<keyword evidence="12" id="KW-0479">Metal-binding</keyword>
<organism evidence="13 14">
    <name type="scientific">Candidatus Schmidhempelia bombi str. Bimp</name>
    <dbReference type="NCBI Taxonomy" id="1387197"/>
    <lineage>
        <taxon>Bacteria</taxon>
        <taxon>Pseudomonadati</taxon>
        <taxon>Pseudomonadota</taxon>
        <taxon>Gammaproteobacteria</taxon>
        <taxon>Orbales</taxon>
        <taxon>Orbaceae</taxon>
        <taxon>Candidatus Schmidhempelia</taxon>
    </lineage>
</organism>
<evidence type="ECO:0000256" key="12">
    <source>
        <dbReference type="HAMAP-Rule" id="MF_00454"/>
    </source>
</evidence>
<accession>A0AB94IC98</accession>
<comment type="caution">
    <text evidence="13">The sequence shown here is derived from an EMBL/GenBank/DDBJ whole genome shotgun (WGS) entry which is preliminary data.</text>
</comment>
<evidence type="ECO:0000256" key="6">
    <source>
        <dbReference type="ARBA" id="ARBA00023053"/>
    </source>
</evidence>
<dbReference type="GO" id="GO:0005886">
    <property type="term" value="C:plasma membrane"/>
    <property type="evidence" value="ECO:0007669"/>
    <property type="project" value="UniProtKB-SubCell"/>
</dbReference>
<keyword evidence="9 12" id="KW-0407">Ion channel</keyword>
<feature type="transmembrane region" description="Helical" evidence="12">
    <location>
        <begin position="27"/>
        <end position="54"/>
    </location>
</feature>
<keyword evidence="6 12" id="KW-0915">Sodium</keyword>
<dbReference type="EMBL" id="AWGA01000057">
    <property type="protein sequence ID" value="TEA27034.1"/>
    <property type="molecule type" value="Genomic_DNA"/>
</dbReference>
<comment type="activity regulation">
    <text evidence="12">Na(+) is not transported, but it plays an essential structural role and its presence is essential for fluoride channel function.</text>
</comment>
<evidence type="ECO:0000256" key="5">
    <source>
        <dbReference type="ARBA" id="ARBA00022989"/>
    </source>
</evidence>
<dbReference type="Pfam" id="PF02537">
    <property type="entry name" value="CRCB"/>
    <property type="match status" value="1"/>
</dbReference>
<keyword evidence="8 12" id="KW-0472">Membrane</keyword>
<keyword evidence="4 12" id="KW-0812">Transmembrane</keyword>
<comment type="function">
    <text evidence="12">Fluoride-specific ion channel. Important for reducing fluoride concentration in the cell, thus reducing its toxicity.</text>
</comment>
<evidence type="ECO:0000256" key="2">
    <source>
        <dbReference type="ARBA" id="ARBA00022475"/>
    </source>
</evidence>
<evidence type="ECO:0000256" key="10">
    <source>
        <dbReference type="ARBA" id="ARBA00035120"/>
    </source>
</evidence>
<evidence type="ECO:0000256" key="3">
    <source>
        <dbReference type="ARBA" id="ARBA00022519"/>
    </source>
</evidence>
<keyword evidence="14" id="KW-1185">Reference proteome</keyword>
<dbReference type="PANTHER" id="PTHR28259">
    <property type="entry name" value="FLUORIDE EXPORT PROTEIN 1-RELATED"/>
    <property type="match status" value="1"/>
</dbReference>
<keyword evidence="12" id="KW-0813">Transport</keyword>
<sequence>MMLLMVAIGGAIGSVLRYLTSNWSTSYFGIGFPLGTLVVNVIGSFFIGLLFSLIERHTLISSYWRPFVSVGLIGGFTTFSTFSLDTLLFIIQAEYYKACLNVVLNLSLGILAVTIGYIILKP</sequence>
<protein>
    <recommendedName>
        <fullName evidence="12">Fluoride-specific ion channel FluC</fullName>
    </recommendedName>
</protein>
<dbReference type="AlphaFoldDB" id="A0AB94IC98"/>
<keyword evidence="7 12" id="KW-0406">Ion transport</keyword>
<feature type="transmembrane region" description="Helical" evidence="12">
    <location>
        <begin position="102"/>
        <end position="120"/>
    </location>
</feature>
<dbReference type="GO" id="GO:0140114">
    <property type="term" value="P:cellular detoxification of fluoride"/>
    <property type="evidence" value="ECO:0007669"/>
    <property type="project" value="UniProtKB-UniRule"/>
</dbReference>
<dbReference type="InterPro" id="IPR003691">
    <property type="entry name" value="FluC"/>
</dbReference>
<feature type="transmembrane region" description="Helical" evidence="12">
    <location>
        <begin position="66"/>
        <end position="90"/>
    </location>
</feature>
<evidence type="ECO:0000256" key="1">
    <source>
        <dbReference type="ARBA" id="ARBA00004651"/>
    </source>
</evidence>
<dbReference type="GO" id="GO:0062054">
    <property type="term" value="F:fluoride channel activity"/>
    <property type="evidence" value="ECO:0007669"/>
    <property type="project" value="UniProtKB-UniRule"/>
</dbReference>
<comment type="catalytic activity">
    <reaction evidence="11">
        <text>fluoride(in) = fluoride(out)</text>
        <dbReference type="Rhea" id="RHEA:76159"/>
        <dbReference type="ChEBI" id="CHEBI:17051"/>
    </reaction>
    <physiologicalReaction direction="left-to-right" evidence="11">
        <dbReference type="Rhea" id="RHEA:76160"/>
    </physiologicalReaction>
</comment>
<evidence type="ECO:0000313" key="14">
    <source>
        <dbReference type="Proteomes" id="UP000506160"/>
    </source>
</evidence>
<keyword evidence="2 12" id="KW-1003">Cell membrane</keyword>
<feature type="binding site" evidence="12">
    <location>
        <position position="74"/>
    </location>
    <ligand>
        <name>Na(+)</name>
        <dbReference type="ChEBI" id="CHEBI:29101"/>
        <note>structural</note>
    </ligand>
</feature>
<name>A0AB94IC98_9GAMM</name>
<feature type="binding site" evidence="12">
    <location>
        <position position="77"/>
    </location>
    <ligand>
        <name>Na(+)</name>
        <dbReference type="ChEBI" id="CHEBI:29101"/>
        <note>structural</note>
    </ligand>
</feature>
<evidence type="ECO:0000256" key="4">
    <source>
        <dbReference type="ARBA" id="ARBA00022692"/>
    </source>
</evidence>
<gene>
    <name evidence="12 13" type="primary">crcB</name>
    <name evidence="12" type="synonym">fluC</name>
    <name evidence="13" type="ORF">O970_05850</name>
</gene>
<dbReference type="Proteomes" id="UP000506160">
    <property type="component" value="Unassembled WGS sequence"/>
</dbReference>
<evidence type="ECO:0000256" key="11">
    <source>
        <dbReference type="ARBA" id="ARBA00035585"/>
    </source>
</evidence>
<comment type="subcellular location">
    <subcellularLocation>
        <location evidence="1 12">Cell membrane</location>
        <topology evidence="1 12">Multi-pass membrane protein</topology>
    </subcellularLocation>
</comment>
<dbReference type="RefSeq" id="WP_036562818.1">
    <property type="nucleotide sequence ID" value="NZ_AWGA01000057.1"/>
</dbReference>
<comment type="similarity">
    <text evidence="10 12">Belongs to the fluoride channel Fluc/FEX (TC 1.A.43) family.</text>
</comment>
<proteinExistence type="inferred from homology"/>
<dbReference type="HAMAP" id="MF_00454">
    <property type="entry name" value="FluC"/>
    <property type="match status" value="1"/>
</dbReference>
<evidence type="ECO:0000313" key="13">
    <source>
        <dbReference type="EMBL" id="TEA27034.1"/>
    </source>
</evidence>
<keyword evidence="3" id="KW-0997">Cell inner membrane</keyword>
<evidence type="ECO:0000256" key="9">
    <source>
        <dbReference type="ARBA" id="ARBA00023303"/>
    </source>
</evidence>
<evidence type="ECO:0000256" key="7">
    <source>
        <dbReference type="ARBA" id="ARBA00023065"/>
    </source>
</evidence>
<dbReference type="NCBIfam" id="TIGR00494">
    <property type="entry name" value="crcB"/>
    <property type="match status" value="1"/>
</dbReference>
<reference evidence="13 14" key="1">
    <citation type="journal article" date="2014" name="Appl. Environ. Microbiol.">
        <title>Genomic features of a bumble bee symbiont reflect its host environment.</title>
        <authorList>
            <person name="Martinson V.G."/>
            <person name="Magoc T."/>
            <person name="Koch H."/>
            <person name="Salzberg S.L."/>
            <person name="Moran N.A."/>
        </authorList>
    </citation>
    <scope>NUCLEOTIDE SEQUENCE [LARGE SCALE GENOMIC DNA]</scope>
    <source>
        <strain evidence="13 14">Bimp</strain>
    </source>
</reference>
<keyword evidence="5 12" id="KW-1133">Transmembrane helix</keyword>
<dbReference type="GO" id="GO:0046872">
    <property type="term" value="F:metal ion binding"/>
    <property type="evidence" value="ECO:0007669"/>
    <property type="project" value="UniProtKB-KW"/>
</dbReference>